<dbReference type="Proteomes" id="UP000279833">
    <property type="component" value="Unassembled WGS sequence"/>
</dbReference>
<organism evidence="4">
    <name type="scientific">Schistosoma curassoni</name>
    <dbReference type="NCBI Taxonomy" id="6186"/>
    <lineage>
        <taxon>Eukaryota</taxon>
        <taxon>Metazoa</taxon>
        <taxon>Spiralia</taxon>
        <taxon>Lophotrochozoa</taxon>
        <taxon>Platyhelminthes</taxon>
        <taxon>Trematoda</taxon>
        <taxon>Digenea</taxon>
        <taxon>Strigeidida</taxon>
        <taxon>Schistosomatoidea</taxon>
        <taxon>Schistosomatidae</taxon>
        <taxon>Schistosoma</taxon>
    </lineage>
</organism>
<reference evidence="2 3" key="2">
    <citation type="submission" date="2018-11" db="EMBL/GenBank/DDBJ databases">
        <authorList>
            <consortium name="Pathogen Informatics"/>
        </authorList>
    </citation>
    <scope>NUCLEOTIDE SEQUENCE [LARGE SCALE GENOMIC DNA]</scope>
    <source>
        <strain evidence="2">Dakar</strain>
        <strain evidence="3">Dakar, Senegal</strain>
    </source>
</reference>
<evidence type="ECO:0000313" key="4">
    <source>
        <dbReference type="WBParaSite" id="SCUD_0001669501-mRNA-1"/>
    </source>
</evidence>
<proteinExistence type="predicted"/>
<keyword evidence="3" id="KW-1185">Reference proteome</keyword>
<dbReference type="WBParaSite" id="SCUD_0001669501-mRNA-1">
    <property type="protein sequence ID" value="SCUD_0001669501-mRNA-1"/>
    <property type="gene ID" value="SCUD_0001669501"/>
</dbReference>
<evidence type="ECO:0000313" key="3">
    <source>
        <dbReference type="Proteomes" id="UP000279833"/>
    </source>
</evidence>
<dbReference type="EMBL" id="UZAK01038951">
    <property type="protein sequence ID" value="VDP62020.1"/>
    <property type="molecule type" value="Genomic_DNA"/>
</dbReference>
<name>A0A183KNR2_9TREM</name>
<accession>A0A183KNR2</accession>
<evidence type="ECO:0000256" key="1">
    <source>
        <dbReference type="SAM" id="MobiDB-lite"/>
    </source>
</evidence>
<sequence length="73" mass="8140">MSIDRLKAAYLEGNPIHVDFPSVQSNDMAPTLIIPHSTTNAHDDSSAVSENKLKTTRSGRRARFPEHLNDYCT</sequence>
<feature type="region of interest" description="Disordered" evidence="1">
    <location>
        <begin position="37"/>
        <end position="59"/>
    </location>
</feature>
<protein>
    <submittedName>
        <fullName evidence="2 4">Uncharacterized protein</fullName>
    </submittedName>
</protein>
<dbReference type="AlphaFoldDB" id="A0A183KNR2"/>
<gene>
    <name evidence="2" type="ORF">SCUD_LOCUS16692</name>
</gene>
<evidence type="ECO:0000313" key="2">
    <source>
        <dbReference type="EMBL" id="VDP62020.1"/>
    </source>
</evidence>
<dbReference type="STRING" id="6186.A0A183KNR2"/>
<reference evidence="4" key="1">
    <citation type="submission" date="2016-06" db="UniProtKB">
        <authorList>
            <consortium name="WormBaseParasite"/>
        </authorList>
    </citation>
    <scope>IDENTIFICATION</scope>
</reference>